<reference evidence="3 4" key="1">
    <citation type="journal article" date="2018" name="BMC Genomics">
        <title>Genomic evidence for intraspecific hybridization in a clonal and extremely halotolerant yeast.</title>
        <authorList>
            <person name="Gostincar C."/>
            <person name="Stajich J.E."/>
            <person name="Zupancic J."/>
            <person name="Zalar P."/>
            <person name="Gunde-Cimerman N."/>
        </authorList>
    </citation>
    <scope>NUCLEOTIDE SEQUENCE [LARGE SCALE GENOMIC DNA]</scope>
    <source>
        <strain evidence="3 4">EXF-10513</strain>
    </source>
</reference>
<dbReference type="Pfam" id="PF22936">
    <property type="entry name" value="Pol_BBD"/>
    <property type="match status" value="1"/>
</dbReference>
<feature type="region of interest" description="Disordered" evidence="1">
    <location>
        <begin position="169"/>
        <end position="202"/>
    </location>
</feature>
<evidence type="ECO:0000313" key="4">
    <source>
        <dbReference type="Proteomes" id="UP000269539"/>
    </source>
</evidence>
<dbReference type="PANTHER" id="PTHR40628">
    <property type="entry name" value="CHROMO DOMAIN-CONTAINING PROTEIN"/>
    <property type="match status" value="1"/>
</dbReference>
<dbReference type="PANTHER" id="PTHR40628:SF1">
    <property type="entry name" value="CHROMO DOMAIN-CONTAINING PROTEIN"/>
    <property type="match status" value="1"/>
</dbReference>
<dbReference type="EMBL" id="QWIO01000029">
    <property type="protein sequence ID" value="RMZ13054.1"/>
    <property type="molecule type" value="Genomic_DNA"/>
</dbReference>
<dbReference type="Proteomes" id="UP000269539">
    <property type="component" value="Unassembled WGS sequence"/>
</dbReference>
<gene>
    <name evidence="3" type="ORF">D0864_00527</name>
</gene>
<organism evidence="3 4">
    <name type="scientific">Hortaea werneckii</name>
    <name type="common">Black yeast</name>
    <name type="synonym">Cladosporium werneckii</name>
    <dbReference type="NCBI Taxonomy" id="91943"/>
    <lineage>
        <taxon>Eukaryota</taxon>
        <taxon>Fungi</taxon>
        <taxon>Dikarya</taxon>
        <taxon>Ascomycota</taxon>
        <taxon>Pezizomycotina</taxon>
        <taxon>Dothideomycetes</taxon>
        <taxon>Dothideomycetidae</taxon>
        <taxon>Mycosphaerellales</taxon>
        <taxon>Teratosphaeriaceae</taxon>
        <taxon>Hortaea</taxon>
    </lineage>
</organism>
<evidence type="ECO:0000256" key="1">
    <source>
        <dbReference type="SAM" id="MobiDB-lite"/>
    </source>
</evidence>
<feature type="compositionally biased region" description="Basic and acidic residues" evidence="1">
    <location>
        <begin position="190"/>
        <end position="202"/>
    </location>
</feature>
<sequence length="202" mass="22397">MLINEPQNPAASPSRSLPENHIDVLLFDMAPQGKDYDTDWIWSSDSNVHIANHREWFTSFTPLFSAITSRGEMYPVEGTGDVTLDVRRMVGPAAKTAKNKAMVNSTIVLRNVLFVPTFRCNVLGDPVRKEYDVSIGVDKLLMDKNTGRGIGLLERNEAGLTKVILKGQAKGQSSFKKDEEGEVVTATWSDEAKKEAAEQNKE</sequence>
<evidence type="ECO:0000259" key="2">
    <source>
        <dbReference type="Pfam" id="PF22936"/>
    </source>
</evidence>
<dbReference type="AlphaFoldDB" id="A0A3M7HIG9"/>
<dbReference type="VEuPathDB" id="FungiDB:BTJ68_09156"/>
<accession>A0A3M7HIG9</accession>
<name>A0A3M7HIG9_HORWE</name>
<evidence type="ECO:0000313" key="3">
    <source>
        <dbReference type="EMBL" id="RMZ13054.1"/>
    </source>
</evidence>
<protein>
    <recommendedName>
        <fullName evidence="2">Retrovirus-related Pol polyprotein from transposon TNT 1-94-like beta-barrel domain-containing protein</fullName>
    </recommendedName>
</protein>
<comment type="caution">
    <text evidence="3">The sequence shown here is derived from an EMBL/GenBank/DDBJ whole genome shotgun (WGS) entry which is preliminary data.</text>
</comment>
<feature type="domain" description="Retrovirus-related Pol polyprotein from transposon TNT 1-94-like beta-barrel" evidence="2">
    <location>
        <begin position="40"/>
        <end position="123"/>
    </location>
</feature>
<dbReference type="InterPro" id="IPR054722">
    <property type="entry name" value="PolX-like_BBD"/>
</dbReference>
<proteinExistence type="predicted"/>